<comment type="caution">
    <text evidence="5">The sequence shown here is derived from an EMBL/GenBank/DDBJ whole genome shotgun (WGS) entry which is preliminary data.</text>
</comment>
<keyword evidence="2 3" id="KW-0808">Transferase</keyword>
<dbReference type="InterPro" id="IPR036873">
    <property type="entry name" value="Rhodanese-like_dom_sf"/>
</dbReference>
<evidence type="ECO:0000313" key="5">
    <source>
        <dbReference type="EMBL" id="RVU30341.1"/>
    </source>
</evidence>
<dbReference type="CDD" id="cd01444">
    <property type="entry name" value="GlpE_ST"/>
    <property type="match status" value="1"/>
</dbReference>
<dbReference type="GO" id="GO:0005737">
    <property type="term" value="C:cytoplasm"/>
    <property type="evidence" value="ECO:0007669"/>
    <property type="project" value="UniProtKB-SubCell"/>
</dbReference>
<keyword evidence="6" id="KW-1185">Reference proteome</keyword>
<comment type="catalytic activity">
    <reaction evidence="3">
        <text>thiosulfate + [thioredoxin]-dithiol = [thioredoxin]-disulfide + hydrogen sulfide + sulfite + 2 H(+)</text>
        <dbReference type="Rhea" id="RHEA:83859"/>
        <dbReference type="Rhea" id="RHEA-COMP:10698"/>
        <dbReference type="Rhea" id="RHEA-COMP:10700"/>
        <dbReference type="ChEBI" id="CHEBI:15378"/>
        <dbReference type="ChEBI" id="CHEBI:17359"/>
        <dbReference type="ChEBI" id="CHEBI:29919"/>
        <dbReference type="ChEBI" id="CHEBI:29950"/>
        <dbReference type="ChEBI" id="CHEBI:33542"/>
        <dbReference type="ChEBI" id="CHEBI:50058"/>
    </reaction>
</comment>
<protein>
    <recommendedName>
        <fullName evidence="3">Thiosulfate sulfurtransferase GlpE</fullName>
        <ecNumber evidence="3">2.8.1.1</ecNumber>
    </recommendedName>
</protein>
<comment type="similarity">
    <text evidence="3">Belongs to the GlpE family.</text>
</comment>
<dbReference type="GO" id="GO:0004792">
    <property type="term" value="F:thiosulfate-cyanide sulfurtransferase activity"/>
    <property type="evidence" value="ECO:0007669"/>
    <property type="project" value="UniProtKB-UniRule"/>
</dbReference>
<comment type="subcellular location">
    <subcellularLocation>
        <location evidence="3">Cytoplasm</location>
    </subcellularLocation>
</comment>
<dbReference type="EMBL" id="SACQ01000005">
    <property type="protein sequence ID" value="RVU30341.1"/>
    <property type="molecule type" value="Genomic_DNA"/>
</dbReference>
<dbReference type="PROSITE" id="PS50206">
    <property type="entry name" value="RHODANESE_3"/>
    <property type="match status" value="1"/>
</dbReference>
<comment type="catalytic activity">
    <reaction evidence="3">
        <text>thiosulfate + hydrogen cyanide = thiocyanate + sulfite + 2 H(+)</text>
        <dbReference type="Rhea" id="RHEA:16881"/>
        <dbReference type="ChEBI" id="CHEBI:15378"/>
        <dbReference type="ChEBI" id="CHEBI:17359"/>
        <dbReference type="ChEBI" id="CHEBI:18022"/>
        <dbReference type="ChEBI" id="CHEBI:18407"/>
        <dbReference type="ChEBI" id="CHEBI:33542"/>
        <dbReference type="EC" id="2.8.1.1"/>
    </reaction>
</comment>
<dbReference type="EC" id="2.8.1.1" evidence="3"/>
<dbReference type="InterPro" id="IPR023695">
    <property type="entry name" value="Thiosulf_sulfurTrfase"/>
</dbReference>
<comment type="function">
    <text evidence="3">Transferase that catalyzes the transfer of sulfur from thiosulfate to thiophilic acceptors such as cyanide or dithiols. May function in a CysM-independent thiosulfate assimilation pathway by catalyzing the conversion of thiosulfate to sulfite, which can then be used for L-cysteine biosynthesis.</text>
</comment>
<evidence type="ECO:0000256" key="1">
    <source>
        <dbReference type="ARBA" id="ARBA00022490"/>
    </source>
</evidence>
<dbReference type="Pfam" id="PF00581">
    <property type="entry name" value="Rhodanese"/>
    <property type="match status" value="1"/>
</dbReference>
<dbReference type="SMART" id="SM00450">
    <property type="entry name" value="RHOD"/>
    <property type="match status" value="1"/>
</dbReference>
<evidence type="ECO:0000256" key="2">
    <source>
        <dbReference type="ARBA" id="ARBA00022679"/>
    </source>
</evidence>
<dbReference type="InterPro" id="IPR050229">
    <property type="entry name" value="GlpE_sulfurtransferase"/>
</dbReference>
<keyword evidence="1 3" id="KW-0963">Cytoplasm</keyword>
<proteinExistence type="inferred from homology"/>
<feature type="active site" description="Cysteine persulfide intermediate" evidence="3">
    <location>
        <position position="64"/>
    </location>
</feature>
<gene>
    <name evidence="3 5" type="primary">glpE</name>
    <name evidence="5" type="ORF">EOE65_11910</name>
</gene>
<dbReference type="PANTHER" id="PTHR43031:SF6">
    <property type="entry name" value="THIOSULFATE SULFURTRANSFERASE GLPE"/>
    <property type="match status" value="1"/>
</dbReference>
<dbReference type="GO" id="GO:0103041">
    <property type="term" value="F:thiosulfate-thioredoxin sulfurtransferase activity"/>
    <property type="evidence" value="ECO:0007669"/>
    <property type="project" value="RHEA"/>
</dbReference>
<dbReference type="HAMAP" id="MF_01009">
    <property type="entry name" value="Thiosulf_sulfurtr"/>
    <property type="match status" value="1"/>
</dbReference>
<reference evidence="5 6" key="1">
    <citation type="submission" date="2019-01" db="EMBL/GenBank/DDBJ databases">
        <authorList>
            <person name="Chen W.-M."/>
        </authorList>
    </citation>
    <scope>NUCLEOTIDE SEQUENCE [LARGE SCALE GENOMIC DNA]</scope>
    <source>
        <strain evidence="5 6">HPM-16</strain>
    </source>
</reference>
<dbReference type="PANTHER" id="PTHR43031">
    <property type="entry name" value="FAD-DEPENDENT OXIDOREDUCTASE"/>
    <property type="match status" value="1"/>
</dbReference>
<name>A0A437Q734_9GAMM</name>
<dbReference type="Proteomes" id="UP000282818">
    <property type="component" value="Unassembled WGS sequence"/>
</dbReference>
<dbReference type="Gene3D" id="3.40.250.10">
    <property type="entry name" value="Rhodanese-like domain"/>
    <property type="match status" value="1"/>
</dbReference>
<evidence type="ECO:0000256" key="3">
    <source>
        <dbReference type="HAMAP-Rule" id="MF_01009"/>
    </source>
</evidence>
<dbReference type="AlphaFoldDB" id="A0A437Q734"/>
<evidence type="ECO:0000313" key="6">
    <source>
        <dbReference type="Proteomes" id="UP000282818"/>
    </source>
</evidence>
<dbReference type="NCBIfam" id="NF001195">
    <property type="entry name" value="PRK00162.1"/>
    <property type="match status" value="1"/>
</dbReference>
<dbReference type="RefSeq" id="WP_127694537.1">
    <property type="nucleotide sequence ID" value="NZ_SACQ01000005.1"/>
</dbReference>
<accession>A0A437Q734</accession>
<feature type="domain" description="Rhodanese" evidence="4">
    <location>
        <begin position="16"/>
        <end position="104"/>
    </location>
</feature>
<evidence type="ECO:0000259" key="4">
    <source>
        <dbReference type="PROSITE" id="PS50206"/>
    </source>
</evidence>
<dbReference type="InterPro" id="IPR001763">
    <property type="entry name" value="Rhodanese-like_dom"/>
</dbReference>
<sequence>MDNYTCITVEQAQEIIDNGAAIADIRDPQSFAAGRIPGSVNLNNDNLHAYISQADLDKPLIVCCYHGISSMSAAQYLNHQGFETVYSLDGGFEAWSLRCADRIER</sequence>
<organism evidence="5 6">
    <name type="scientific">Neptunomonas marina</name>
    <dbReference type="NCBI Taxonomy" id="1815562"/>
    <lineage>
        <taxon>Bacteria</taxon>
        <taxon>Pseudomonadati</taxon>
        <taxon>Pseudomonadota</taxon>
        <taxon>Gammaproteobacteria</taxon>
        <taxon>Oceanospirillales</taxon>
        <taxon>Oceanospirillaceae</taxon>
        <taxon>Neptunomonas</taxon>
    </lineage>
</organism>
<dbReference type="SUPFAM" id="SSF52821">
    <property type="entry name" value="Rhodanese/Cell cycle control phosphatase"/>
    <property type="match status" value="1"/>
</dbReference>